<evidence type="ECO:0000313" key="2">
    <source>
        <dbReference type="EMBL" id="MBB6050178.1"/>
    </source>
</evidence>
<accession>A0A7W9W626</accession>
<proteinExistence type="predicted"/>
<dbReference type="SUPFAM" id="SSF53590">
    <property type="entry name" value="Nucleoside hydrolase"/>
    <property type="match status" value="1"/>
</dbReference>
<comment type="caution">
    <text evidence="2">The sequence shown here is derived from an EMBL/GenBank/DDBJ whole genome shotgun (WGS) entry which is preliminary data.</text>
</comment>
<protein>
    <recommendedName>
        <fullName evidence="1">Inosine/uridine-preferring nucleoside hydrolase domain-containing protein</fullName>
    </recommendedName>
</protein>
<dbReference type="Gene3D" id="3.90.245.10">
    <property type="entry name" value="Ribonucleoside hydrolase-like"/>
    <property type="match status" value="1"/>
</dbReference>
<dbReference type="InterPro" id="IPR036452">
    <property type="entry name" value="Ribo_hydro-like"/>
</dbReference>
<dbReference type="PANTHER" id="PTHR43264">
    <property type="match status" value="1"/>
</dbReference>
<feature type="domain" description="Inosine/uridine-preferring nucleoside hydrolase" evidence="1">
    <location>
        <begin position="4"/>
        <end position="190"/>
    </location>
</feature>
<dbReference type="Pfam" id="PF01156">
    <property type="entry name" value="IU_nuc_hydro"/>
    <property type="match status" value="1"/>
</dbReference>
<dbReference type="InterPro" id="IPR001910">
    <property type="entry name" value="Inosine/uridine_hydrolase_dom"/>
</dbReference>
<sequence>MTPLIFDTDMGNDVDDALALAVLHSLQSRGACKLLAVTLTRVDPWSARFTDAVNTFYGRPETPIGVKRDGKPGDPSAYLKVAEKFPHRINPDRAPDAVELLRKTLQSQPDGSVAIAQVGFFSNLARLLDDPKDRELVQRKVKLLSIMAGAFATVDSNNHFCEYNVTQDIPAAQKLAQGWPTPIVWGGFEIGYALRYPVKSIEQDFSYVPAHPIPLAYKVYCQPGEERPCWDLASCLYAAQPDRDYFALSPPGQVTVEGDGFTRFTPKNGGRDRFLILDPVRKARVLEALVQLTSQPPQK</sequence>
<dbReference type="Proteomes" id="UP000520814">
    <property type="component" value="Unassembled WGS sequence"/>
</dbReference>
<dbReference type="RefSeq" id="WP_184194648.1">
    <property type="nucleotide sequence ID" value="NZ_JACHGW010000002.1"/>
</dbReference>
<gene>
    <name evidence="2" type="ORF">HNQ39_001969</name>
</gene>
<dbReference type="GO" id="GO:0016799">
    <property type="term" value="F:hydrolase activity, hydrolyzing N-glycosyl compounds"/>
    <property type="evidence" value="ECO:0007669"/>
    <property type="project" value="InterPro"/>
</dbReference>
<evidence type="ECO:0000313" key="3">
    <source>
        <dbReference type="Proteomes" id="UP000520814"/>
    </source>
</evidence>
<organism evidence="2 3">
    <name type="scientific">Armatimonas rosea</name>
    <dbReference type="NCBI Taxonomy" id="685828"/>
    <lineage>
        <taxon>Bacteria</taxon>
        <taxon>Bacillati</taxon>
        <taxon>Armatimonadota</taxon>
        <taxon>Armatimonadia</taxon>
        <taxon>Armatimonadales</taxon>
        <taxon>Armatimonadaceae</taxon>
        <taxon>Armatimonas</taxon>
    </lineage>
</organism>
<reference evidence="2 3" key="1">
    <citation type="submission" date="2020-08" db="EMBL/GenBank/DDBJ databases">
        <title>Genomic Encyclopedia of Type Strains, Phase IV (KMG-IV): sequencing the most valuable type-strain genomes for metagenomic binning, comparative biology and taxonomic classification.</title>
        <authorList>
            <person name="Goeker M."/>
        </authorList>
    </citation>
    <scope>NUCLEOTIDE SEQUENCE [LARGE SCALE GENOMIC DNA]</scope>
    <source>
        <strain evidence="2 3">DSM 23562</strain>
    </source>
</reference>
<dbReference type="AlphaFoldDB" id="A0A7W9W626"/>
<dbReference type="PANTHER" id="PTHR43264:SF1">
    <property type="entry name" value="INOSINE_URIDINE-PREFERRING NUCLEOSIDE HYDROLASE DOMAIN-CONTAINING PROTEIN"/>
    <property type="match status" value="1"/>
</dbReference>
<name>A0A7W9W626_ARMRO</name>
<evidence type="ECO:0000259" key="1">
    <source>
        <dbReference type="Pfam" id="PF01156"/>
    </source>
</evidence>
<keyword evidence="3" id="KW-1185">Reference proteome</keyword>
<dbReference type="EMBL" id="JACHGW010000002">
    <property type="protein sequence ID" value="MBB6050178.1"/>
    <property type="molecule type" value="Genomic_DNA"/>
</dbReference>
<dbReference type="CDD" id="cd02652">
    <property type="entry name" value="nuc_hydro_2"/>
    <property type="match status" value="1"/>
</dbReference>